<dbReference type="Pfam" id="PF00596">
    <property type="entry name" value="Aldolase_II"/>
    <property type="match status" value="1"/>
</dbReference>
<dbReference type="SMART" id="SM01007">
    <property type="entry name" value="Aldolase_II"/>
    <property type="match status" value="1"/>
</dbReference>
<protein>
    <submittedName>
        <fullName evidence="2">Class II aldolase/adducin family protein</fullName>
    </submittedName>
</protein>
<name>A0A848GBW8_9RHOO</name>
<dbReference type="Gene3D" id="3.40.225.10">
    <property type="entry name" value="Class II aldolase/adducin N-terminal domain"/>
    <property type="match status" value="1"/>
</dbReference>
<proteinExistence type="predicted"/>
<dbReference type="SUPFAM" id="SSF53639">
    <property type="entry name" value="AraD/HMP-PK domain-like"/>
    <property type="match status" value="1"/>
</dbReference>
<accession>A0A848GBW8</accession>
<evidence type="ECO:0000313" key="3">
    <source>
        <dbReference type="Proteomes" id="UP000580043"/>
    </source>
</evidence>
<dbReference type="InterPro" id="IPR036409">
    <property type="entry name" value="Aldolase_II/adducin_N_sf"/>
</dbReference>
<evidence type="ECO:0000259" key="1">
    <source>
        <dbReference type="SMART" id="SM01007"/>
    </source>
</evidence>
<gene>
    <name evidence="2" type="ORF">HHL15_19220</name>
</gene>
<feature type="domain" description="Class II aldolase/adducin N-terminal" evidence="1">
    <location>
        <begin position="14"/>
        <end position="186"/>
    </location>
</feature>
<dbReference type="InterPro" id="IPR001303">
    <property type="entry name" value="Aldolase_II/adducin_N"/>
</dbReference>
<organism evidence="2 3">
    <name type="scientific">Zoogloea dura</name>
    <dbReference type="NCBI Taxonomy" id="2728840"/>
    <lineage>
        <taxon>Bacteria</taxon>
        <taxon>Pseudomonadati</taxon>
        <taxon>Pseudomonadota</taxon>
        <taxon>Betaproteobacteria</taxon>
        <taxon>Rhodocyclales</taxon>
        <taxon>Zoogloeaceae</taxon>
        <taxon>Zoogloea</taxon>
    </lineage>
</organism>
<reference evidence="2 3" key="1">
    <citation type="submission" date="2020-04" db="EMBL/GenBank/DDBJ databases">
        <title>Zoogloea sp. G-4-1-14 isolated from soil.</title>
        <authorList>
            <person name="Dahal R.H."/>
        </authorList>
    </citation>
    <scope>NUCLEOTIDE SEQUENCE [LARGE SCALE GENOMIC DNA]</scope>
    <source>
        <strain evidence="2 3">G-4-1-14</strain>
    </source>
</reference>
<dbReference type="EMBL" id="JABBGA010000019">
    <property type="protein sequence ID" value="NML27893.1"/>
    <property type="molecule type" value="Genomic_DNA"/>
</dbReference>
<dbReference type="AlphaFoldDB" id="A0A848GBW8"/>
<comment type="caution">
    <text evidence="2">The sequence shown here is derived from an EMBL/GenBank/DDBJ whole genome shotgun (WGS) entry which is preliminary data.</text>
</comment>
<keyword evidence="3" id="KW-1185">Reference proteome</keyword>
<evidence type="ECO:0000313" key="2">
    <source>
        <dbReference type="EMBL" id="NML27893.1"/>
    </source>
</evidence>
<sequence length="230" mass="24195">MSGHHPTASLDAQRTLRRMARALGRSGLSGPFGHCSLRLDADHFLVCAPRPMALIAADEPGSVVPVAGPLPEGVLGEVRLHQQVYALRSEVQAVCRFISPSVTALAAMGRTPRPRHGNGAYFAPGVPFWTSSALIRDDPSAVAVATLMGAAPAIVLNVNGAVTAGSSPEQALALAWFLEDAARVELAVLAAGQAEGSHLILGEEAAVRATWQGRIAERVWEFLTRDDPEA</sequence>
<dbReference type="Proteomes" id="UP000580043">
    <property type="component" value="Unassembled WGS sequence"/>
</dbReference>
<dbReference type="RefSeq" id="WP_169147421.1">
    <property type="nucleotide sequence ID" value="NZ_JABBGA010000019.1"/>
</dbReference>